<dbReference type="EMBL" id="CP003060">
    <property type="protein sequence ID" value="AEP28313.1"/>
    <property type="molecule type" value="Genomic_DNA"/>
</dbReference>
<dbReference type="Pfam" id="PF03693">
    <property type="entry name" value="ParD_antitoxin"/>
    <property type="match status" value="1"/>
</dbReference>
<feature type="transmembrane region" description="Helical" evidence="2">
    <location>
        <begin position="91"/>
        <end position="112"/>
    </location>
</feature>
<dbReference type="PRINTS" id="PR00813">
    <property type="entry name" value="BCTERIALGSPG"/>
</dbReference>
<evidence type="ECO:0000313" key="4">
    <source>
        <dbReference type="Proteomes" id="UP000009282"/>
    </source>
</evidence>
<dbReference type="Proteomes" id="UP000009282">
    <property type="component" value="Chromosome"/>
</dbReference>
<dbReference type="AlphaFoldDB" id="G4QIX5"/>
<dbReference type="InterPro" id="IPR000983">
    <property type="entry name" value="Bac_GSPG_pilin"/>
</dbReference>
<keyword evidence="2" id="KW-1133">Transmembrane helix</keyword>
<dbReference type="NCBIfam" id="TIGR02532">
    <property type="entry name" value="IV_pilin_GFxxxE"/>
    <property type="match status" value="1"/>
</dbReference>
<evidence type="ECO:0000256" key="2">
    <source>
        <dbReference type="SAM" id="Phobius"/>
    </source>
</evidence>
<dbReference type="Gene3D" id="3.30.700.10">
    <property type="entry name" value="Glycoprotein, Type 4 Pilin"/>
    <property type="match status" value="1"/>
</dbReference>
<dbReference type="GO" id="GO:0015628">
    <property type="term" value="P:protein secretion by the type II secretion system"/>
    <property type="evidence" value="ECO:0007669"/>
    <property type="project" value="InterPro"/>
</dbReference>
<dbReference type="InterPro" id="IPR022789">
    <property type="entry name" value="ParD"/>
</dbReference>
<accession>G4QIX5</accession>
<dbReference type="InterPro" id="IPR012902">
    <property type="entry name" value="N_methyl_site"/>
</dbReference>
<dbReference type="InterPro" id="IPR038296">
    <property type="entry name" value="ParD_sf"/>
</dbReference>
<evidence type="ECO:0000256" key="1">
    <source>
        <dbReference type="ARBA" id="ARBA00022481"/>
    </source>
</evidence>
<protein>
    <submittedName>
        <fullName evidence="3">Putative type II protein secretion system</fullName>
    </submittedName>
</protein>
<dbReference type="eggNOG" id="COG4968">
    <property type="taxonomic scope" value="Bacteria"/>
</dbReference>
<dbReference type="Pfam" id="PF07963">
    <property type="entry name" value="N_methyl"/>
    <property type="match status" value="1"/>
</dbReference>
<dbReference type="InterPro" id="IPR045584">
    <property type="entry name" value="Pilin-like"/>
</dbReference>
<dbReference type="HOGENOM" id="CLU_1145914_0_0_6"/>
<evidence type="ECO:0000313" key="3">
    <source>
        <dbReference type="EMBL" id="AEP28313.1"/>
    </source>
</evidence>
<dbReference type="KEGG" id="gni:GNIT_0159"/>
<dbReference type="OrthoDB" id="9815501at2"/>
<dbReference type="GO" id="GO:0015627">
    <property type="term" value="C:type II protein secretion system complex"/>
    <property type="evidence" value="ECO:0007669"/>
    <property type="project" value="InterPro"/>
</dbReference>
<keyword evidence="4" id="KW-1185">Reference proteome</keyword>
<dbReference type="Gene3D" id="6.10.10.120">
    <property type="entry name" value="Antitoxin ParD1-like"/>
    <property type="match status" value="1"/>
</dbReference>
<reference evidence="3 4" key="1">
    <citation type="journal article" date="2011" name="J. Bacteriol.">
        <title>Complete genome sequence of seawater bacterium Glaciecola nitratireducens FR1064T.</title>
        <authorList>
            <person name="Bian F."/>
            <person name="Qin Q.L."/>
            <person name="Xie B.B."/>
            <person name="Shu Y.L."/>
            <person name="Zhang X.Y."/>
            <person name="Yu Y."/>
            <person name="Chen B."/>
            <person name="Chen X.L."/>
            <person name="Zhou B.C."/>
            <person name="Zhang Y.Z."/>
        </authorList>
    </citation>
    <scope>NUCLEOTIDE SEQUENCE [LARGE SCALE GENOMIC DNA]</scope>
    <source>
        <strain evidence="4">JCM 12485 / KCTC 12276 / FR1064</strain>
    </source>
</reference>
<keyword evidence="2" id="KW-0812">Transmembrane</keyword>
<keyword evidence="2" id="KW-0472">Membrane</keyword>
<name>G4QIX5_GLANF</name>
<organism evidence="3 4">
    <name type="scientific">Glaciecola nitratireducens (strain JCM 12485 / KCTC 12276 / FR1064)</name>
    <dbReference type="NCBI Taxonomy" id="1085623"/>
    <lineage>
        <taxon>Bacteria</taxon>
        <taxon>Pseudomonadati</taxon>
        <taxon>Pseudomonadota</taxon>
        <taxon>Gammaproteobacteria</taxon>
        <taxon>Alteromonadales</taxon>
        <taxon>Alteromonadaceae</taxon>
        <taxon>Brumicola</taxon>
    </lineage>
</organism>
<dbReference type="RefSeq" id="WP_014107192.1">
    <property type="nucleotide sequence ID" value="NC_016041.1"/>
</dbReference>
<dbReference type="SUPFAM" id="SSF54523">
    <property type="entry name" value="Pili subunits"/>
    <property type="match status" value="1"/>
</dbReference>
<gene>
    <name evidence="3" type="primary">gspG</name>
    <name evidence="3" type="ordered locus">GNIT_0159</name>
</gene>
<keyword evidence="1" id="KW-0488">Methylation</keyword>
<dbReference type="PROSITE" id="PS00409">
    <property type="entry name" value="PROKAR_NTER_METHYL"/>
    <property type="match status" value="1"/>
</dbReference>
<sequence>MTKNIRGVLGERFEWLVTDKIAQRPYVSASESTRAEARLLEEKETKLGNLKALLASIDDEDNTTERDIPARASYLVNNGIMPSTLSAHRGFTLIELMLVVAIIGIFVAIAMTSYNRFVEKARATQAVVDIGGIVRSIYIFKGEKGYLPDSLAAMGVSLKDPWGNPYLYTRIDDSGAPASVGKGKGGVGKLRKDKNLAPINSDFDLYSKGKDGQSVSPLTAPQSQDDIVRANNGRFIGLAEDY</sequence>
<dbReference type="STRING" id="1085623.GNIT_0159"/>
<proteinExistence type="predicted"/>